<dbReference type="Proteomes" id="UP000005850">
    <property type="component" value="Chromosome"/>
</dbReference>
<dbReference type="STRING" id="1042163.BRLA_c034840"/>
<comment type="similarity">
    <text evidence="1">Belongs to the UPF0749 family.</text>
</comment>
<organism evidence="3 4">
    <name type="scientific">Brevibacillus laterosporus LMG 15441</name>
    <dbReference type="NCBI Taxonomy" id="1042163"/>
    <lineage>
        <taxon>Bacteria</taxon>
        <taxon>Bacillati</taxon>
        <taxon>Bacillota</taxon>
        <taxon>Bacilli</taxon>
        <taxon>Bacillales</taxon>
        <taxon>Paenibacillaceae</taxon>
        <taxon>Brevibacillus</taxon>
    </lineage>
</organism>
<dbReference type="eggNOG" id="COG3879">
    <property type="taxonomic scope" value="Bacteria"/>
</dbReference>
<keyword evidence="4" id="KW-1185">Reference proteome</keyword>
<dbReference type="Gene3D" id="3.30.70.1880">
    <property type="entry name" value="Protein of unknown function DUF881"/>
    <property type="match status" value="1"/>
</dbReference>
<name>A0A075R8U0_BRELA</name>
<evidence type="ECO:0008006" key="5">
    <source>
        <dbReference type="Google" id="ProtNLM"/>
    </source>
</evidence>
<dbReference type="PANTHER" id="PTHR37313:SF2">
    <property type="entry name" value="UPF0749 PROTEIN YLXX"/>
    <property type="match status" value="1"/>
</dbReference>
<keyword evidence="2" id="KW-0812">Transmembrane</keyword>
<dbReference type="HOGENOM" id="CLU_040273_3_0_9"/>
<dbReference type="InterPro" id="IPR010273">
    <property type="entry name" value="DUF881"/>
</dbReference>
<accession>A0A075R8U0</accession>
<dbReference type="RefSeq" id="WP_003336698.1">
    <property type="nucleotide sequence ID" value="NZ_CP007806.1"/>
</dbReference>
<evidence type="ECO:0000313" key="3">
    <source>
        <dbReference type="EMBL" id="AIG27796.1"/>
    </source>
</evidence>
<dbReference type="AlphaFoldDB" id="A0A075R8U0"/>
<proteinExistence type="inferred from homology"/>
<gene>
    <name evidence="3" type="ORF">BRLA_c034840</name>
</gene>
<keyword evidence="2" id="KW-1133">Transmembrane helix</keyword>
<evidence type="ECO:0000313" key="4">
    <source>
        <dbReference type="Proteomes" id="UP000005850"/>
    </source>
</evidence>
<protein>
    <recommendedName>
        <fullName evidence="5">DUF881 domain-containing protein</fullName>
    </recommendedName>
</protein>
<evidence type="ECO:0000256" key="1">
    <source>
        <dbReference type="ARBA" id="ARBA00009108"/>
    </source>
</evidence>
<dbReference type="PANTHER" id="PTHR37313">
    <property type="entry name" value="UPF0749 PROTEIN RV1825"/>
    <property type="match status" value="1"/>
</dbReference>
<evidence type="ECO:0000256" key="2">
    <source>
        <dbReference type="SAM" id="Phobius"/>
    </source>
</evidence>
<reference evidence="3 4" key="1">
    <citation type="journal article" date="2011" name="J. Bacteriol.">
        <title>Genome sequence of Brevibacillus laterosporus LMG 15441, a pathogen of invertebrates.</title>
        <authorList>
            <person name="Djukic M."/>
            <person name="Poehlein A."/>
            <person name="Thurmer A."/>
            <person name="Daniel R."/>
        </authorList>
    </citation>
    <scope>NUCLEOTIDE SEQUENCE [LARGE SCALE GENOMIC DNA]</scope>
    <source>
        <strain evidence="3 4">LMG 15441</strain>
    </source>
</reference>
<sequence>MLENRKITFILTIISAIIGIMLATQIQSTKHPKQADARSVIELRKALLKEQEKSKNLLADISKQGELLAQYEASLSSVETIGVMKEELNRTKKLAGLDVVEGKGIIIRIENMELPPGNQWEGDAPHESASNLMLDVDLRWLTNELLANGATVIAINNNRLISNSSIRNVSEEIQVDTKTIRLPYEIKALGDPETLLSSMKLEGVESTFQSMNKIVKMEAQDHLIIPPFTGNKQMRFMKPVKSKGDS</sequence>
<feature type="transmembrane region" description="Helical" evidence="2">
    <location>
        <begin position="7"/>
        <end position="26"/>
    </location>
</feature>
<dbReference type="Pfam" id="PF05949">
    <property type="entry name" value="DUF881"/>
    <property type="match status" value="1"/>
</dbReference>
<dbReference type="KEGG" id="blr:BRLA_c034840"/>
<keyword evidence="2" id="KW-0472">Membrane</keyword>
<dbReference type="EMBL" id="CP007806">
    <property type="protein sequence ID" value="AIG27796.1"/>
    <property type="molecule type" value="Genomic_DNA"/>
</dbReference>